<dbReference type="KEGG" id="mcys:MCB1EB_2279"/>
<name>A0A2Z6EYC8_9BURK</name>
<dbReference type="Proteomes" id="UP000282597">
    <property type="component" value="Chromosome"/>
</dbReference>
<evidence type="ECO:0000313" key="2">
    <source>
        <dbReference type="EMBL" id="BBE10440.1"/>
    </source>
</evidence>
<dbReference type="PANTHER" id="PTHR34606">
    <property type="entry name" value="BON DOMAIN-CONTAINING PROTEIN"/>
    <property type="match status" value="1"/>
</dbReference>
<dbReference type="InterPro" id="IPR051686">
    <property type="entry name" value="Lipoprotein_DolP"/>
</dbReference>
<dbReference type="PANTHER" id="PTHR34606:SF4">
    <property type="entry name" value="OUTER MEMBRANE LIPOPROTEIN DOLP"/>
    <property type="match status" value="1"/>
</dbReference>
<sequence length="229" mass="23974">MIATQIGKTVGRTILALSLLSSLQGCPLLVAGAAGGGALVASDRRTLGAQTEDREIQVKAVAQLKRELPNEAHISVTAFNRRVLLTGEAPNASAKLKAETIVRAIGNVQEVVNELAVQGASSFASRSNDSYLTAKIKASHVNAPDISATFIKVVTERGIVYLMGLVTNSEGKRAAELAGRVPGVLQVVKVFQYISDAEAKKLSLGAPPQPGHAPTSEVNKTLPTSSQQK</sequence>
<dbReference type="SMART" id="SM00749">
    <property type="entry name" value="BON"/>
    <property type="match status" value="2"/>
</dbReference>
<gene>
    <name evidence="2" type="ORF">MCB1EB_2279</name>
</gene>
<dbReference type="Pfam" id="PF04972">
    <property type="entry name" value="BON"/>
    <property type="match status" value="2"/>
</dbReference>
<evidence type="ECO:0000256" key="1">
    <source>
        <dbReference type="SAM" id="MobiDB-lite"/>
    </source>
</evidence>
<dbReference type="InterPro" id="IPR014004">
    <property type="entry name" value="Transpt-assoc_nodulatn_dom_bac"/>
</dbReference>
<dbReference type="EMBL" id="AP018150">
    <property type="protein sequence ID" value="BBE10440.1"/>
    <property type="molecule type" value="Genomic_DNA"/>
</dbReference>
<protein>
    <submittedName>
        <fullName evidence="2">Transport-associated protein</fullName>
    </submittedName>
</protein>
<feature type="region of interest" description="Disordered" evidence="1">
    <location>
        <begin position="202"/>
        <end position="229"/>
    </location>
</feature>
<accession>A0A2Z6EYC8</accession>
<feature type="compositionally biased region" description="Polar residues" evidence="1">
    <location>
        <begin position="216"/>
        <end position="229"/>
    </location>
</feature>
<reference evidence="2 3" key="1">
    <citation type="journal article" date="2018" name="Microbes Environ.">
        <title>Comparative Genomic Insights into Endofungal Lifestyles of Two Bacterial Endosymbionts, Mycoavidus cysteinexigens and Burkholderia rhizoxinica.</title>
        <authorList>
            <person name="Sharmin D."/>
            <person name="Guo Y."/>
            <person name="Nishizawa T."/>
            <person name="Ohshima S."/>
            <person name="Sato Y."/>
            <person name="Takashima Y."/>
            <person name="Narisawa K."/>
            <person name="Ohta H."/>
        </authorList>
    </citation>
    <scope>NUCLEOTIDE SEQUENCE [LARGE SCALE GENOMIC DNA]</scope>
    <source>
        <strain evidence="2 3">B1-EB</strain>
    </source>
</reference>
<dbReference type="AlphaFoldDB" id="A0A2Z6EYC8"/>
<proteinExistence type="predicted"/>
<dbReference type="InterPro" id="IPR007055">
    <property type="entry name" value="BON_dom"/>
</dbReference>
<dbReference type="RefSeq" id="WP_052393911.1">
    <property type="nucleotide sequence ID" value="NZ_AP018150.1"/>
</dbReference>
<organism evidence="2 3">
    <name type="scientific">Mycoavidus cysteinexigens</name>
    <dbReference type="NCBI Taxonomy" id="1553431"/>
    <lineage>
        <taxon>Bacteria</taxon>
        <taxon>Pseudomonadati</taxon>
        <taxon>Pseudomonadota</taxon>
        <taxon>Betaproteobacteria</taxon>
        <taxon>Burkholderiales</taxon>
        <taxon>Burkholderiaceae</taxon>
        <taxon>Mycoavidus</taxon>
    </lineage>
</organism>
<evidence type="ECO:0000313" key="3">
    <source>
        <dbReference type="Proteomes" id="UP000282597"/>
    </source>
</evidence>
<dbReference type="Gene3D" id="3.40.1520.20">
    <property type="match status" value="1"/>
</dbReference>
<dbReference type="PROSITE" id="PS50914">
    <property type="entry name" value="BON"/>
    <property type="match status" value="2"/>
</dbReference>
<keyword evidence="3" id="KW-1185">Reference proteome</keyword>